<gene>
    <name evidence="1" type="ORF">MTR64_06525</name>
</gene>
<dbReference type="Proteomes" id="UP001162880">
    <property type="component" value="Unassembled WGS sequence"/>
</dbReference>
<accession>A0ABT0AZJ6</accession>
<keyword evidence="2" id="KW-1185">Reference proteome</keyword>
<evidence type="ECO:0000313" key="1">
    <source>
        <dbReference type="EMBL" id="MCJ2178210.1"/>
    </source>
</evidence>
<comment type="caution">
    <text evidence="1">The sequence shown here is derived from an EMBL/GenBank/DDBJ whole genome shotgun (WGS) entry which is preliminary data.</text>
</comment>
<dbReference type="RefSeq" id="WP_243992031.1">
    <property type="nucleotide sequence ID" value="NZ_JALHLE010000007.1"/>
</dbReference>
<reference evidence="1" key="1">
    <citation type="submission" date="2022-03" db="EMBL/GenBank/DDBJ databases">
        <title>Identification of a novel bacterium isolated from mangrove sediments.</title>
        <authorList>
            <person name="Pan X."/>
        </authorList>
    </citation>
    <scope>NUCLEOTIDE SEQUENCE</scope>
    <source>
        <strain evidence="1">B2580</strain>
    </source>
</reference>
<protein>
    <submittedName>
        <fullName evidence="1">Uncharacterized protein</fullName>
    </submittedName>
</protein>
<evidence type="ECO:0000313" key="2">
    <source>
        <dbReference type="Proteomes" id="UP001162880"/>
    </source>
</evidence>
<dbReference type="EMBL" id="JALHLE010000007">
    <property type="protein sequence ID" value="MCJ2178210.1"/>
    <property type="molecule type" value="Genomic_DNA"/>
</dbReference>
<sequence>MTDMTELAKRKQPINLAIVHVDPDAFLDHFLPWLEITAFLSARRAGQVDMPADGVTPALTEQQLAGGITHQIGDDTLVAFAMSAAMKGDKDAVDKVEAGLRERFGAGFPGNVGLWHFRGEIAAPVTLDDHVGQAGKKMLLGEPTPPPMRNGETWTVGMRFLERALGSNFKSEILYPLALWTRAKWEEVCEAGVAFMAHIEENLPVLREALKEPRNDAAFVANMLLLGAPAVEMDLQDDVQGMLRSLSRR</sequence>
<proteinExistence type="predicted"/>
<organism evidence="1 2">
    <name type="scientific">Novosphingobium album</name>
    <name type="common">ex Hu et al. 2023</name>
    <dbReference type="NCBI Taxonomy" id="2930093"/>
    <lineage>
        <taxon>Bacteria</taxon>
        <taxon>Pseudomonadati</taxon>
        <taxon>Pseudomonadota</taxon>
        <taxon>Alphaproteobacteria</taxon>
        <taxon>Sphingomonadales</taxon>
        <taxon>Sphingomonadaceae</taxon>
        <taxon>Novosphingobium</taxon>
    </lineage>
</organism>
<name>A0ABT0AZJ6_9SPHN</name>